<proteinExistence type="predicted"/>
<accession>A0AA96VFQ6</accession>
<dbReference type="EMBL" id="CP131061">
    <property type="protein sequence ID" value="WNY27616.1"/>
    <property type="molecule type" value="Genomic_DNA"/>
</dbReference>
<organism evidence="2 3">
    <name type="scientific">Methanolapillus ohkumae</name>
    <dbReference type="NCBI Taxonomy" id="3028298"/>
    <lineage>
        <taxon>Archaea</taxon>
        <taxon>Methanobacteriati</taxon>
        <taxon>Methanobacteriota</taxon>
        <taxon>Stenosarchaea group</taxon>
        <taxon>Methanomicrobia</taxon>
        <taxon>Methanosarcinales</taxon>
        <taxon>Methanosarcinaceae</taxon>
        <taxon>Methanolapillus</taxon>
    </lineage>
</organism>
<name>A0AA96VFQ6_9EURY</name>
<keyword evidence="1" id="KW-1133">Transmembrane helix</keyword>
<feature type="transmembrane region" description="Helical" evidence="1">
    <location>
        <begin position="39"/>
        <end position="61"/>
    </location>
</feature>
<evidence type="ECO:0000256" key="1">
    <source>
        <dbReference type="SAM" id="Phobius"/>
    </source>
</evidence>
<sequence length="151" mass="17845">MIHMLQRNEKNDNLLFAGLYLLGIFLSFCYSYFCYSYLNGGYFIFVLYLFWLLSSTIYGLFSRNVEKSLIFGFLMAPVLKIFVLIFSFILPSNSEVNLFSVEGTLLLSVFLGLLGYYMANDYKNKWKTVAYVLVILILLFIFFRFFIYKPW</sequence>
<dbReference type="Proteomes" id="UP001304970">
    <property type="component" value="Chromosome"/>
</dbReference>
<evidence type="ECO:0000313" key="3">
    <source>
        <dbReference type="Proteomes" id="UP001304970"/>
    </source>
</evidence>
<keyword evidence="1" id="KW-0812">Transmembrane</keyword>
<dbReference type="AlphaFoldDB" id="A0AA96VFQ6"/>
<gene>
    <name evidence="2" type="ORF">MsAm2_14190</name>
</gene>
<reference evidence="2 3" key="1">
    <citation type="submission" date="2023-07" db="EMBL/GenBank/DDBJ databases">
        <title>Closed genome sequence of Methanosarcinaceae archaeon Am2.</title>
        <authorList>
            <person name="Poehlein A."/>
            <person name="Protasov E."/>
            <person name="Platt K."/>
            <person name="Reeh H."/>
            <person name="Daniel R."/>
            <person name="Brune A."/>
        </authorList>
    </citation>
    <scope>NUCLEOTIDE SEQUENCE [LARGE SCALE GENOMIC DNA]</scope>
    <source>
        <strain evidence="2 3">Am2</strain>
    </source>
</reference>
<keyword evidence="1" id="KW-0472">Membrane</keyword>
<feature type="transmembrane region" description="Helical" evidence="1">
    <location>
        <begin position="129"/>
        <end position="148"/>
    </location>
</feature>
<feature type="transmembrane region" description="Helical" evidence="1">
    <location>
        <begin position="96"/>
        <end position="117"/>
    </location>
</feature>
<feature type="transmembrane region" description="Helical" evidence="1">
    <location>
        <begin position="12"/>
        <end position="33"/>
    </location>
</feature>
<keyword evidence="3" id="KW-1185">Reference proteome</keyword>
<feature type="transmembrane region" description="Helical" evidence="1">
    <location>
        <begin position="68"/>
        <end position="90"/>
    </location>
</feature>
<protein>
    <submittedName>
        <fullName evidence="2">Uncharacterized protein</fullName>
    </submittedName>
</protein>
<evidence type="ECO:0000313" key="2">
    <source>
        <dbReference type="EMBL" id="WNY27616.1"/>
    </source>
</evidence>